<feature type="domain" description="Flagellar motor switch protein FliN-like C-terminal" evidence="2">
    <location>
        <begin position="292"/>
        <end position="359"/>
    </location>
</feature>
<dbReference type="GO" id="GO:0050918">
    <property type="term" value="P:positive chemotaxis"/>
    <property type="evidence" value="ECO:0007669"/>
    <property type="project" value="TreeGrafter"/>
</dbReference>
<dbReference type="PRINTS" id="PR00956">
    <property type="entry name" value="FLGMOTORFLIN"/>
</dbReference>
<reference evidence="3 4" key="1">
    <citation type="submission" date="2017-05" db="EMBL/GenBank/DDBJ databases">
        <title>Complete and WGS of Bordetella genogroups.</title>
        <authorList>
            <person name="Spilker T."/>
            <person name="LiPuma J."/>
        </authorList>
    </citation>
    <scope>NUCLEOTIDE SEQUENCE [LARGE SCALE GENOMIC DNA]</scope>
    <source>
        <strain evidence="3 4">AU10456</strain>
    </source>
</reference>
<sequence>MTASLEMSVAGASPVQIAARLPRLSGNEARALDLVARHAASLDVILGQHEGVPAAWQISLTPGVAPGLLAADAYGAEIEWAGARLHLSLPRSAPTAWLAARHPELEPAPLSDALAALALESLLADIQASVAGLSPAGPARVGVAGAELPPLSHVWTLSARAQGSGDVIYARLAADDLGLMLLAGLLAQRAAPANGLALDTLPVRVRAEIGAVTLTAAELGTLQARDVLLLDHYRVSEQGELWLSAGQGQGLRVRADASTYIVTQGWTSLMTDTPADAAPQPEAQPSAAPLAVADIPVTLTFDLGERSVTLAQLQSLQVGATFDLQRPLADGPVMIRANGALVGTGNLVQIDERIGVVIATLGSAAA</sequence>
<dbReference type="GO" id="GO:0071978">
    <property type="term" value="P:bacterial-type flagellum-dependent swarming motility"/>
    <property type="evidence" value="ECO:0007669"/>
    <property type="project" value="TreeGrafter"/>
</dbReference>
<dbReference type="GO" id="GO:0009425">
    <property type="term" value="C:bacterial-type flagellum basal body"/>
    <property type="evidence" value="ECO:0007669"/>
    <property type="project" value="InterPro"/>
</dbReference>
<dbReference type="NCBIfam" id="TIGR02551">
    <property type="entry name" value="SpaO_YscQ"/>
    <property type="match status" value="1"/>
</dbReference>
<evidence type="ECO:0000259" key="2">
    <source>
        <dbReference type="Pfam" id="PF01052"/>
    </source>
</evidence>
<dbReference type="SUPFAM" id="SSF101801">
    <property type="entry name" value="Surface presentation of antigens (SPOA)"/>
    <property type="match status" value="1"/>
</dbReference>
<dbReference type="PANTHER" id="PTHR30034">
    <property type="entry name" value="FLAGELLAR MOTOR SWITCH PROTEIN FLIM"/>
    <property type="match status" value="1"/>
</dbReference>
<gene>
    <name evidence="3" type="ORF">CAL25_18365</name>
</gene>
<dbReference type="InterPro" id="IPR001172">
    <property type="entry name" value="FliN_T3SS_HrcQb"/>
</dbReference>
<dbReference type="Pfam" id="PF01052">
    <property type="entry name" value="FliMN_C"/>
    <property type="match status" value="1"/>
</dbReference>
<dbReference type="GO" id="GO:0003774">
    <property type="term" value="F:cytoskeletal motor activity"/>
    <property type="evidence" value="ECO:0007669"/>
    <property type="project" value="InterPro"/>
</dbReference>
<evidence type="ECO:0000313" key="4">
    <source>
        <dbReference type="Proteomes" id="UP000216913"/>
    </source>
</evidence>
<dbReference type="PANTHER" id="PTHR30034:SF6">
    <property type="entry name" value="YOP PROTEINS TRANSLOCATION PROTEIN Q"/>
    <property type="match status" value="1"/>
</dbReference>
<organism evidence="3 4">
    <name type="scientific">Bordetella genomosp. 5</name>
    <dbReference type="NCBI Taxonomy" id="1395608"/>
    <lineage>
        <taxon>Bacteria</taxon>
        <taxon>Pseudomonadati</taxon>
        <taxon>Pseudomonadota</taxon>
        <taxon>Betaproteobacteria</taxon>
        <taxon>Burkholderiales</taxon>
        <taxon>Alcaligenaceae</taxon>
        <taxon>Bordetella</taxon>
    </lineage>
</organism>
<comment type="caution">
    <text evidence="3">The sequence shown here is derived from an EMBL/GenBank/DDBJ whole genome shotgun (WGS) entry which is preliminary data.</text>
</comment>
<dbReference type="InterPro" id="IPR036429">
    <property type="entry name" value="SpoA-like_sf"/>
</dbReference>
<dbReference type="GO" id="GO:0030254">
    <property type="term" value="P:protein secretion by the type III secretion system"/>
    <property type="evidence" value="ECO:0007669"/>
    <property type="project" value="InterPro"/>
</dbReference>
<comment type="similarity">
    <text evidence="1">Belongs to the FliN/MopA/SpaO family.</text>
</comment>
<dbReference type="InterPro" id="IPR013385">
    <property type="entry name" value="T3SS_SpaO/YscQ/SpaO"/>
</dbReference>
<dbReference type="Gene3D" id="2.30.330.10">
    <property type="entry name" value="SpoA-like"/>
    <property type="match status" value="1"/>
</dbReference>
<evidence type="ECO:0000313" key="3">
    <source>
        <dbReference type="EMBL" id="OZI46659.1"/>
    </source>
</evidence>
<dbReference type="Proteomes" id="UP000216913">
    <property type="component" value="Unassembled WGS sequence"/>
</dbReference>
<protein>
    <submittedName>
        <fullName evidence="3">Type III secretion protein</fullName>
    </submittedName>
</protein>
<dbReference type="AlphaFoldDB" id="A0A261TAN6"/>
<keyword evidence="4" id="KW-1185">Reference proteome</keyword>
<accession>A0A261TAN6</accession>
<dbReference type="InterPro" id="IPR001543">
    <property type="entry name" value="FliN-like_C"/>
</dbReference>
<dbReference type="EMBL" id="NEVP01000011">
    <property type="protein sequence ID" value="OZI46659.1"/>
    <property type="molecule type" value="Genomic_DNA"/>
</dbReference>
<proteinExistence type="inferred from homology"/>
<name>A0A261TAN6_9BORD</name>
<evidence type="ECO:0000256" key="1">
    <source>
        <dbReference type="ARBA" id="ARBA00009226"/>
    </source>
</evidence>